<evidence type="ECO:0000313" key="5">
    <source>
        <dbReference type="EMBL" id="MFF5897975.1"/>
    </source>
</evidence>
<keyword evidence="2" id="KW-0805">Transcription regulation</keyword>
<evidence type="ECO:0000313" key="6">
    <source>
        <dbReference type="Proteomes" id="UP001602322"/>
    </source>
</evidence>
<dbReference type="PANTHER" id="PTHR30126">
    <property type="entry name" value="HTH-TYPE TRANSCRIPTIONAL REGULATOR"/>
    <property type="match status" value="1"/>
</dbReference>
<evidence type="ECO:0000259" key="4">
    <source>
        <dbReference type="PROSITE" id="PS50931"/>
    </source>
</evidence>
<evidence type="ECO:0000256" key="1">
    <source>
        <dbReference type="ARBA" id="ARBA00009437"/>
    </source>
</evidence>
<dbReference type="InterPro" id="IPR000847">
    <property type="entry name" value="LysR_HTH_N"/>
</dbReference>
<dbReference type="Proteomes" id="UP001602322">
    <property type="component" value="Unassembled WGS sequence"/>
</dbReference>
<dbReference type="PANTHER" id="PTHR30126:SF39">
    <property type="entry name" value="HTH-TYPE TRANSCRIPTIONAL REGULATOR CYSL"/>
    <property type="match status" value="1"/>
</dbReference>
<evidence type="ECO:0000256" key="2">
    <source>
        <dbReference type="ARBA" id="ARBA00023015"/>
    </source>
</evidence>
<gene>
    <name evidence="5" type="ORF">ACFY8O_18850</name>
</gene>
<keyword evidence="6" id="KW-1185">Reference proteome</keyword>
<dbReference type="InterPro" id="IPR036388">
    <property type="entry name" value="WH-like_DNA-bd_sf"/>
</dbReference>
<dbReference type="InterPro" id="IPR036390">
    <property type="entry name" value="WH_DNA-bd_sf"/>
</dbReference>
<keyword evidence="3" id="KW-0804">Transcription</keyword>
<feature type="domain" description="HTH lysR-type" evidence="4">
    <location>
        <begin position="5"/>
        <end position="62"/>
    </location>
</feature>
<organism evidence="5 6">
    <name type="scientific">Streptomyces argenteolus</name>
    <dbReference type="NCBI Taxonomy" id="67274"/>
    <lineage>
        <taxon>Bacteria</taxon>
        <taxon>Bacillati</taxon>
        <taxon>Actinomycetota</taxon>
        <taxon>Actinomycetes</taxon>
        <taxon>Kitasatosporales</taxon>
        <taxon>Streptomycetaceae</taxon>
        <taxon>Streptomyces</taxon>
    </lineage>
</organism>
<dbReference type="SUPFAM" id="SSF46785">
    <property type="entry name" value="Winged helix' DNA-binding domain"/>
    <property type="match status" value="1"/>
</dbReference>
<comment type="caution">
    <text evidence="5">The sequence shown here is derived from an EMBL/GenBank/DDBJ whole genome shotgun (WGS) entry which is preliminary data.</text>
</comment>
<comment type="similarity">
    <text evidence="1">Belongs to the LysR transcriptional regulatory family.</text>
</comment>
<name>A0ABW6X9I3_9ACTN</name>
<accession>A0ABW6X9I3</accession>
<protein>
    <submittedName>
        <fullName evidence="5">LysR family transcriptional regulator</fullName>
    </submittedName>
</protein>
<sequence>MRGVMHERELKAFISVAEIGRMDAAARHLGYSQAAITYQIQCLERSLGFKLFTRHPNGARLTRDGRSVLPSARAALMLMGDMRSPGPFEDAENDGTPVTAAVAAARKGTA</sequence>
<proteinExistence type="inferred from homology"/>
<dbReference type="Pfam" id="PF00126">
    <property type="entry name" value="HTH_1"/>
    <property type="match status" value="1"/>
</dbReference>
<dbReference type="Gene3D" id="1.10.10.10">
    <property type="entry name" value="Winged helix-like DNA-binding domain superfamily/Winged helix DNA-binding domain"/>
    <property type="match status" value="1"/>
</dbReference>
<evidence type="ECO:0000256" key="3">
    <source>
        <dbReference type="ARBA" id="ARBA00023163"/>
    </source>
</evidence>
<dbReference type="PROSITE" id="PS50931">
    <property type="entry name" value="HTH_LYSR"/>
    <property type="match status" value="1"/>
</dbReference>
<dbReference type="PRINTS" id="PR00039">
    <property type="entry name" value="HTHLYSR"/>
</dbReference>
<dbReference type="RefSeq" id="WP_387903784.1">
    <property type="nucleotide sequence ID" value="NZ_JBIBEG010000005.1"/>
</dbReference>
<reference evidence="5 6" key="1">
    <citation type="submission" date="2024-10" db="EMBL/GenBank/DDBJ databases">
        <title>The Natural Products Discovery Center: Release of the First 8490 Sequenced Strains for Exploring Actinobacteria Biosynthetic Diversity.</title>
        <authorList>
            <person name="Kalkreuter E."/>
            <person name="Kautsar S.A."/>
            <person name="Yang D."/>
            <person name="Bader C.D."/>
            <person name="Teijaro C.N."/>
            <person name="Fluegel L."/>
            <person name="Davis C.M."/>
            <person name="Simpson J.R."/>
            <person name="Lauterbach L."/>
            <person name="Steele A.D."/>
            <person name="Gui C."/>
            <person name="Meng S."/>
            <person name="Li G."/>
            <person name="Viehrig K."/>
            <person name="Ye F."/>
            <person name="Su P."/>
            <person name="Kiefer A.F."/>
            <person name="Nichols A."/>
            <person name="Cepeda A.J."/>
            <person name="Yan W."/>
            <person name="Fan B."/>
            <person name="Jiang Y."/>
            <person name="Adhikari A."/>
            <person name="Zheng C.-J."/>
            <person name="Schuster L."/>
            <person name="Cowan T.M."/>
            <person name="Smanski M.J."/>
            <person name="Chevrette M.G."/>
            <person name="De Carvalho L.P.S."/>
            <person name="Shen B."/>
        </authorList>
    </citation>
    <scope>NUCLEOTIDE SEQUENCE [LARGE SCALE GENOMIC DNA]</scope>
    <source>
        <strain evidence="5 6">NPDC012540</strain>
    </source>
</reference>
<dbReference type="EMBL" id="JBIBEG010000005">
    <property type="protein sequence ID" value="MFF5897975.1"/>
    <property type="molecule type" value="Genomic_DNA"/>
</dbReference>